<feature type="region of interest" description="Disordered" evidence="2">
    <location>
        <begin position="24"/>
        <end position="47"/>
    </location>
</feature>
<comment type="caution">
    <text evidence="5">The sequence shown here is derived from an EMBL/GenBank/DDBJ whole genome shotgun (WGS) entry which is preliminary data.</text>
</comment>
<feature type="compositionally biased region" description="Polar residues" evidence="2">
    <location>
        <begin position="30"/>
        <end position="46"/>
    </location>
</feature>
<dbReference type="InterPro" id="IPR017853">
    <property type="entry name" value="GH"/>
</dbReference>
<sequence>MKKFYLLLLVFVLAYAPACKKSDAGGGGNPSDTTHPSNPVTETGLLTWTPPFPTDTGSITIKLDASKGNAGLKGYGGDVYIYTGVVTDQSNGGWKYVASSSFNTADPKSKTTPLGNDKYQFTLRPRSFYNVPAGEKILKLALLFRSADGSLVARNTDGSDMFINIYDVSKLQVRFTSPEFAPKFTPEPVLQTQMTGDEISVSAVSSQASSLTISLNGGSFATASNSTTVSGKTKLTVGGTQTVKVTAVANGQTAEAIYTFVSAGTVEIAALPSGAKDGVTFINNGTSAIFNIYAPDKKFAYVIGDFNNWLADPKYFMKKTPDGTRWWVQIDNLDATKYYTYQYLVDGTLKVADPYCELILDPDNDKYIGSETFPNMPTYPTGKATGIVSVMQANPQQYNWQVSNFTKPNKKDLVIYELHVRDFIGAHNYQTLKDTLTYLTRLGVNAVELMPVTEFEGNTSWGYNPDFYFAADKYYGPKMALQAFIDECHKRGIAVVLDMVLNHSFGQSPMVQLYFDGTTQKPASNSPWFNVNPTHPYNVGYDFNHESAATKYFVKNVLQFWMQQYKVDGFRFDLSKGFTENMTSNDADFAKYDATRVAIWKEYNNFIKNIDPNFYVILEHFAVDLEEQALSSEGILLWNNLNYNFNQATMSYTTDWDFSRIFYDKHGFTQPYNLVTYMESHDEERLQYKNEQYGNSSGAYNVKDLATGLKRQQMAAAFLFSSPGPKMIWEFGEVGYDISINQGDRTGEKPPHWEYQGNPDRQALYNVFAKMIRLKTKNAVFATTNFQYDLSGAVKNIKLNGTDANVVVVGNFDVNPQSANITFPSAGTWYDCLSGATITLGSTSYTAALTPGEYHVYSNKVLNQ</sequence>
<evidence type="ECO:0000256" key="2">
    <source>
        <dbReference type="SAM" id="MobiDB-lite"/>
    </source>
</evidence>
<dbReference type="InterPro" id="IPR013783">
    <property type="entry name" value="Ig-like_fold"/>
</dbReference>
<dbReference type="InterPro" id="IPR014756">
    <property type="entry name" value="Ig_E-set"/>
</dbReference>
<evidence type="ECO:0000313" key="5">
    <source>
        <dbReference type="EMBL" id="MDI3319530.1"/>
    </source>
</evidence>
<feature type="signal peptide" evidence="3">
    <location>
        <begin position="1"/>
        <end position="21"/>
    </location>
</feature>
<dbReference type="SUPFAM" id="SSF51445">
    <property type="entry name" value="(Trans)glycosidases"/>
    <property type="match status" value="1"/>
</dbReference>
<comment type="similarity">
    <text evidence="1">Belongs to the glycosyl hydrolase 13 family.</text>
</comment>
<keyword evidence="5" id="KW-0378">Hydrolase</keyword>
<evidence type="ECO:0000259" key="4">
    <source>
        <dbReference type="SMART" id="SM00642"/>
    </source>
</evidence>
<dbReference type="PANTHER" id="PTHR43002">
    <property type="entry name" value="GLYCOGEN DEBRANCHING ENZYME"/>
    <property type="match status" value="1"/>
</dbReference>
<dbReference type="SUPFAM" id="SSF81296">
    <property type="entry name" value="E set domains"/>
    <property type="match status" value="1"/>
</dbReference>
<dbReference type="Gene3D" id="2.60.40.10">
    <property type="entry name" value="Immunoglobulins"/>
    <property type="match status" value="1"/>
</dbReference>
<reference evidence="5 6" key="1">
    <citation type="submission" date="2023-05" db="EMBL/GenBank/DDBJ databases">
        <title>Genome sequence of Pinibacter sp. MAH-24.</title>
        <authorList>
            <person name="Huq M.A."/>
        </authorList>
    </citation>
    <scope>NUCLEOTIDE SEQUENCE [LARGE SCALE GENOMIC DNA]</scope>
    <source>
        <strain evidence="5 6">MAH-24</strain>
    </source>
</reference>
<dbReference type="GO" id="GO:0016787">
    <property type="term" value="F:hydrolase activity"/>
    <property type="evidence" value="ECO:0007669"/>
    <property type="project" value="UniProtKB-KW"/>
</dbReference>
<dbReference type="Gene3D" id="3.20.20.80">
    <property type="entry name" value="Glycosidases"/>
    <property type="match status" value="1"/>
</dbReference>
<keyword evidence="6" id="KW-1185">Reference proteome</keyword>
<accession>A0ABT6RAU4</accession>
<feature type="domain" description="Glycosyl hydrolase family 13 catalytic" evidence="4">
    <location>
        <begin position="417"/>
        <end position="775"/>
    </location>
</feature>
<dbReference type="Proteomes" id="UP001226434">
    <property type="component" value="Unassembled WGS sequence"/>
</dbReference>
<evidence type="ECO:0000256" key="3">
    <source>
        <dbReference type="SAM" id="SignalP"/>
    </source>
</evidence>
<dbReference type="SMART" id="SM00642">
    <property type="entry name" value="Aamy"/>
    <property type="match status" value="1"/>
</dbReference>
<organism evidence="5 6">
    <name type="scientific">Pinibacter soli</name>
    <dbReference type="NCBI Taxonomy" id="3044211"/>
    <lineage>
        <taxon>Bacteria</taxon>
        <taxon>Pseudomonadati</taxon>
        <taxon>Bacteroidota</taxon>
        <taxon>Chitinophagia</taxon>
        <taxon>Chitinophagales</taxon>
        <taxon>Chitinophagaceae</taxon>
        <taxon>Pinibacter</taxon>
    </lineage>
</organism>
<evidence type="ECO:0000256" key="1">
    <source>
        <dbReference type="ARBA" id="ARBA00008061"/>
    </source>
</evidence>
<dbReference type="CDD" id="cd11350">
    <property type="entry name" value="AmyAc_4"/>
    <property type="match status" value="1"/>
</dbReference>
<keyword evidence="3" id="KW-0732">Signal</keyword>
<dbReference type="Pfam" id="PF16328">
    <property type="entry name" value="DUF4961"/>
    <property type="match status" value="1"/>
</dbReference>
<feature type="chain" id="PRO_5045565212" evidence="3">
    <location>
        <begin position="22"/>
        <end position="864"/>
    </location>
</feature>
<name>A0ABT6RAU4_9BACT</name>
<dbReference type="InterPro" id="IPR032522">
    <property type="entry name" value="DUF4961"/>
</dbReference>
<dbReference type="RefSeq" id="WP_282333646.1">
    <property type="nucleotide sequence ID" value="NZ_JASBRG010000004.1"/>
</dbReference>
<dbReference type="EMBL" id="JASBRG010000004">
    <property type="protein sequence ID" value="MDI3319530.1"/>
    <property type="molecule type" value="Genomic_DNA"/>
</dbReference>
<dbReference type="InterPro" id="IPR006047">
    <property type="entry name" value="GH13_cat_dom"/>
</dbReference>
<evidence type="ECO:0000313" key="6">
    <source>
        <dbReference type="Proteomes" id="UP001226434"/>
    </source>
</evidence>
<proteinExistence type="inferred from homology"/>
<protein>
    <submittedName>
        <fullName evidence="5">Alpha-amylase family glycosyl hydrolase</fullName>
    </submittedName>
</protein>
<dbReference type="Pfam" id="PF00128">
    <property type="entry name" value="Alpha-amylase"/>
    <property type="match status" value="2"/>
</dbReference>
<gene>
    <name evidence="5" type="ORF">QJ048_07080</name>
</gene>